<dbReference type="AlphaFoldDB" id="A0A3L7Z5B7"/>
<evidence type="ECO:0000256" key="6">
    <source>
        <dbReference type="SAM" id="SignalP"/>
    </source>
</evidence>
<accession>A0A3L7Z5B7</accession>
<keyword evidence="5" id="KW-0998">Cell outer membrane</keyword>
<dbReference type="RefSeq" id="WP_121765195.1">
    <property type="nucleotide sequence ID" value="NZ_CAJTBC010000004.1"/>
</dbReference>
<dbReference type="InterPro" id="IPR012944">
    <property type="entry name" value="SusD_RagB_dom"/>
</dbReference>
<organism evidence="9 11">
    <name type="scientific">Bacteroides acidifaciens</name>
    <dbReference type="NCBI Taxonomy" id="85831"/>
    <lineage>
        <taxon>Bacteria</taxon>
        <taxon>Pseudomonadati</taxon>
        <taxon>Bacteroidota</taxon>
        <taxon>Bacteroidia</taxon>
        <taxon>Bacteroidales</taxon>
        <taxon>Bacteroidaceae</taxon>
        <taxon>Bacteroides</taxon>
    </lineage>
</organism>
<evidence type="ECO:0000256" key="1">
    <source>
        <dbReference type="ARBA" id="ARBA00004442"/>
    </source>
</evidence>
<keyword evidence="3 6" id="KW-0732">Signal</keyword>
<evidence type="ECO:0000313" key="12">
    <source>
        <dbReference type="Proteomes" id="UP000305751"/>
    </source>
</evidence>
<dbReference type="Pfam" id="PF14322">
    <property type="entry name" value="SusD-like_3"/>
    <property type="match status" value="1"/>
</dbReference>
<reference evidence="9 11" key="1">
    <citation type="submission" date="2018-09" db="EMBL/GenBank/DDBJ databases">
        <title>Murine metabolic-syndrome-specific gut microbial biobank.</title>
        <authorList>
            <person name="Liu C."/>
        </authorList>
    </citation>
    <scope>NUCLEOTIDE SEQUENCE [LARGE SCALE GENOMIC DNA]</scope>
    <source>
        <strain evidence="9 11">0.1X-D8-26</strain>
    </source>
</reference>
<comment type="similarity">
    <text evidence="2">Belongs to the SusD family.</text>
</comment>
<proteinExistence type="inferred from homology"/>
<evidence type="ECO:0000259" key="8">
    <source>
        <dbReference type="Pfam" id="PF14322"/>
    </source>
</evidence>
<feature type="chain" id="PRO_5044594527" evidence="6">
    <location>
        <begin position="22"/>
        <end position="647"/>
    </location>
</feature>
<dbReference type="Pfam" id="PF07980">
    <property type="entry name" value="SusD_RagB"/>
    <property type="match status" value="1"/>
</dbReference>
<comment type="caution">
    <text evidence="9">The sequence shown here is derived from an EMBL/GenBank/DDBJ whole genome shotgun (WGS) entry which is preliminary data.</text>
</comment>
<evidence type="ECO:0000256" key="4">
    <source>
        <dbReference type="ARBA" id="ARBA00023136"/>
    </source>
</evidence>
<feature type="domain" description="SusD-like N-terminal" evidence="8">
    <location>
        <begin position="22"/>
        <end position="232"/>
    </location>
</feature>
<keyword evidence="4" id="KW-0472">Membrane</keyword>
<evidence type="ECO:0000313" key="9">
    <source>
        <dbReference type="EMBL" id="RLT81552.1"/>
    </source>
</evidence>
<evidence type="ECO:0000256" key="5">
    <source>
        <dbReference type="ARBA" id="ARBA00023237"/>
    </source>
</evidence>
<dbReference type="PROSITE" id="PS51257">
    <property type="entry name" value="PROKAR_LIPOPROTEIN"/>
    <property type="match status" value="1"/>
</dbReference>
<feature type="domain" description="RagB/SusD" evidence="7">
    <location>
        <begin position="374"/>
        <end position="646"/>
    </location>
</feature>
<reference evidence="10 12" key="2">
    <citation type="submission" date="2019-04" db="EMBL/GenBank/DDBJ databases">
        <title>Microbes associate with the intestines of laboratory mice.</title>
        <authorList>
            <person name="Navarre W."/>
            <person name="Wong E."/>
            <person name="Huang K."/>
            <person name="Tropini C."/>
            <person name="Ng K."/>
            <person name="Yu B."/>
        </authorList>
    </citation>
    <scope>NUCLEOTIDE SEQUENCE [LARGE SCALE GENOMIC DNA]</scope>
    <source>
        <strain evidence="10 12">NM70_E10</strain>
    </source>
</reference>
<evidence type="ECO:0000313" key="11">
    <source>
        <dbReference type="Proteomes" id="UP000267159"/>
    </source>
</evidence>
<evidence type="ECO:0000313" key="10">
    <source>
        <dbReference type="EMBL" id="TGY07288.1"/>
    </source>
</evidence>
<name>A0A3L7Z5B7_9BACE</name>
<dbReference type="GO" id="GO:0009279">
    <property type="term" value="C:cell outer membrane"/>
    <property type="evidence" value="ECO:0007669"/>
    <property type="project" value="UniProtKB-SubCell"/>
</dbReference>
<feature type="signal peptide" evidence="6">
    <location>
        <begin position="1"/>
        <end position="21"/>
    </location>
</feature>
<evidence type="ECO:0000256" key="3">
    <source>
        <dbReference type="ARBA" id="ARBA00022729"/>
    </source>
</evidence>
<dbReference type="Gene3D" id="1.25.40.390">
    <property type="match status" value="1"/>
</dbReference>
<sequence>MKHIYKSVFLATGLLSLTACSDFLDQSSPSEMNDKVVFNNEYYTELTLNKVYGGLTQDKTYSQFMPIQAGLNTDCELIDGLGSDAQNTTHQRGVFNYNASPGFADLETVWNNMYGVIEDANLVINGVDNSSLIEEGNESRATMLRFRAEAKTLRAMIYLDLIRLFGDVPYKVEISKSDLSNAYLGKTDRDVIMENLIADLEESIPDLPWAGEQTTEHVTRGYAHGLLANIALTRAGWFIRESAKEGYITATKNSDDNYPTQRCDNETRKKMYELAEKHLSTIINSGKHALTSTPEQYWLDMNVGNLQTSTPENLFEIPMGINKSGELGYTVGFRVNGPTPDYGKKGNSTGTLKLTAPYFYSFDRDDTRRDLTCATYQLENKSSYTEAMLGNAPFGIYCGKWDYRKMAGNPTWLEAVLAGDEKAKICSGINVVKMRYAYVLLMYAEVVNELHKTQTAYGTDLDGKNCTLSAYDALLQVHQRAFTDRNAAATKLNQLIADKGFFEAIVQENAWELAGEGVRKFDLIRWNLLSDKIDEFKSTYEAHIGNDDGTGTKWPQKIYFNYKKNSDKAYKEIDQSSITWYETPADTKAYEANKDSFGKIDTKQKDTNLPSISSGLNTPVKNRYLLPLYSRTISTSNGTLKNSYGYN</sequence>
<gene>
    <name evidence="9" type="ORF">D7Y07_02835</name>
    <name evidence="10" type="ORF">E5356_04600</name>
</gene>
<dbReference type="InterPro" id="IPR011990">
    <property type="entry name" value="TPR-like_helical_dom_sf"/>
</dbReference>
<evidence type="ECO:0000256" key="2">
    <source>
        <dbReference type="ARBA" id="ARBA00006275"/>
    </source>
</evidence>
<dbReference type="EMBL" id="SRZA01000007">
    <property type="protein sequence ID" value="TGY07288.1"/>
    <property type="molecule type" value="Genomic_DNA"/>
</dbReference>
<comment type="subcellular location">
    <subcellularLocation>
        <location evidence="1">Cell outer membrane</location>
    </subcellularLocation>
</comment>
<dbReference type="SUPFAM" id="SSF48452">
    <property type="entry name" value="TPR-like"/>
    <property type="match status" value="1"/>
</dbReference>
<dbReference type="Proteomes" id="UP000305751">
    <property type="component" value="Unassembled WGS sequence"/>
</dbReference>
<protein>
    <submittedName>
        <fullName evidence="9">RagB/SusD family nutrient uptake outer membrane protein</fullName>
    </submittedName>
</protein>
<dbReference type="STRING" id="1235814.GCA_000613385_04231"/>
<dbReference type="EMBL" id="RAZM01000004">
    <property type="protein sequence ID" value="RLT81552.1"/>
    <property type="molecule type" value="Genomic_DNA"/>
</dbReference>
<evidence type="ECO:0000259" key="7">
    <source>
        <dbReference type="Pfam" id="PF07980"/>
    </source>
</evidence>
<dbReference type="Proteomes" id="UP000267159">
    <property type="component" value="Unassembled WGS sequence"/>
</dbReference>
<dbReference type="InterPro" id="IPR033985">
    <property type="entry name" value="SusD-like_N"/>
</dbReference>
<keyword evidence="12" id="KW-1185">Reference proteome</keyword>